<dbReference type="CDD" id="cd03801">
    <property type="entry name" value="GT4_PimA-like"/>
    <property type="match status" value="1"/>
</dbReference>
<comment type="caution">
    <text evidence="1">The sequence shown here is derived from an EMBL/GenBank/DDBJ whole genome shotgun (WGS) entry which is preliminary data.</text>
</comment>
<dbReference type="OrthoDB" id="9790710at2"/>
<dbReference type="PANTHER" id="PTHR12526">
    <property type="entry name" value="GLYCOSYLTRANSFERASE"/>
    <property type="match status" value="1"/>
</dbReference>
<dbReference type="SUPFAM" id="SSF53756">
    <property type="entry name" value="UDP-Glycosyltransferase/glycogen phosphorylase"/>
    <property type="match status" value="1"/>
</dbReference>
<dbReference type="RefSeq" id="WP_160595751.1">
    <property type="nucleotide sequence ID" value="NZ_WTYI01000001.1"/>
</dbReference>
<keyword evidence="2" id="KW-1185">Reference proteome</keyword>
<dbReference type="Proteomes" id="UP000432727">
    <property type="component" value="Unassembled WGS sequence"/>
</dbReference>
<reference evidence="1 2" key="1">
    <citation type="submission" date="2019-12" db="EMBL/GenBank/DDBJ databases">
        <title>Genomic-based taxomic classification of the family Erythrobacteraceae.</title>
        <authorList>
            <person name="Xu L."/>
        </authorList>
    </citation>
    <scope>NUCLEOTIDE SEQUENCE [LARGE SCALE GENOMIC DNA]</scope>
    <source>
        <strain evidence="1 2">JCM 12189</strain>
    </source>
</reference>
<dbReference type="EMBL" id="WTYI01000001">
    <property type="protein sequence ID" value="MXO96688.1"/>
    <property type="molecule type" value="Genomic_DNA"/>
</dbReference>
<gene>
    <name evidence="1" type="ORF">GRI34_09705</name>
</gene>
<protein>
    <submittedName>
        <fullName evidence="1">Glycosyltransferase</fullName>
    </submittedName>
</protein>
<proteinExistence type="predicted"/>
<name>A0A6I4TPY1_9SPHN</name>
<dbReference type="Pfam" id="PF13692">
    <property type="entry name" value="Glyco_trans_1_4"/>
    <property type="match status" value="1"/>
</dbReference>
<dbReference type="AlphaFoldDB" id="A0A6I4TPY1"/>
<evidence type="ECO:0000313" key="1">
    <source>
        <dbReference type="EMBL" id="MXO96688.1"/>
    </source>
</evidence>
<keyword evidence="1" id="KW-0808">Transferase</keyword>
<organism evidence="1 2">
    <name type="scientific">Qipengyuania aquimaris</name>
    <dbReference type="NCBI Taxonomy" id="255984"/>
    <lineage>
        <taxon>Bacteria</taxon>
        <taxon>Pseudomonadati</taxon>
        <taxon>Pseudomonadota</taxon>
        <taxon>Alphaproteobacteria</taxon>
        <taxon>Sphingomonadales</taxon>
        <taxon>Erythrobacteraceae</taxon>
        <taxon>Qipengyuania</taxon>
    </lineage>
</organism>
<accession>A0A6I4TPY1</accession>
<evidence type="ECO:0000313" key="2">
    <source>
        <dbReference type="Proteomes" id="UP000432727"/>
    </source>
</evidence>
<dbReference type="GO" id="GO:0016740">
    <property type="term" value="F:transferase activity"/>
    <property type="evidence" value="ECO:0007669"/>
    <property type="project" value="UniProtKB-KW"/>
</dbReference>
<sequence>MTVAVFHPGMQHSRQTALALQQLGRLAFLATGVFDHEASAWRRAGSYPPAALRRRIDAEFGRFSTPGLDPSLVRAFPQYELPERMLSRIGLDAMAQLFDRIANDRFGKVVARLAQDEGARVLWGYDNSSLTAFRDARSASATKILDRTIADWREWNQQVAKIEDTHGDWLHPSLRRAPDWLIRRGEEEFEAADYILCASEFVSETIKRHSSAERIEDKIRHLPYCFDSRMYGSLPSPMPPVADKPVRFLFAGQLSARKGIQHVLEAVSALPPELASLTCVGPNLVPNALLSGFSDRVRFLGAVPRAEMPAIMVQHDVLVLPSYFEGSAIVLLEAMAAGLAVIATPQAGLGPTARSGICIDRPDSELLAAAMIDIAQDKERLLEMRRAAQMEAQRYDSVAYRSNIEALLNGMVG</sequence>
<dbReference type="Gene3D" id="3.40.50.2000">
    <property type="entry name" value="Glycogen Phosphorylase B"/>
    <property type="match status" value="2"/>
</dbReference>